<dbReference type="AlphaFoldDB" id="A0A0E9VTE0"/>
<dbReference type="EMBL" id="GBXM01027183">
    <property type="protein sequence ID" value="JAH81394.1"/>
    <property type="molecule type" value="Transcribed_RNA"/>
</dbReference>
<reference evidence="1" key="1">
    <citation type="submission" date="2014-11" db="EMBL/GenBank/DDBJ databases">
        <authorList>
            <person name="Amaro Gonzalez C."/>
        </authorList>
    </citation>
    <scope>NUCLEOTIDE SEQUENCE</scope>
</reference>
<reference evidence="1" key="2">
    <citation type="journal article" date="2015" name="Fish Shellfish Immunol.">
        <title>Early steps in the European eel (Anguilla anguilla)-Vibrio vulnificus interaction in the gills: Role of the RtxA13 toxin.</title>
        <authorList>
            <person name="Callol A."/>
            <person name="Pajuelo D."/>
            <person name="Ebbesson L."/>
            <person name="Teles M."/>
            <person name="MacKenzie S."/>
            <person name="Amaro C."/>
        </authorList>
    </citation>
    <scope>NUCLEOTIDE SEQUENCE</scope>
</reference>
<name>A0A0E9VTE0_ANGAN</name>
<sequence>MIIIISSAYLSFKTVLQYIQCVQESLSNLLVFKAVTSAQRALLKMPVLER</sequence>
<protein>
    <submittedName>
        <fullName evidence="1">Uncharacterized protein</fullName>
    </submittedName>
</protein>
<evidence type="ECO:0000313" key="1">
    <source>
        <dbReference type="EMBL" id="JAH81394.1"/>
    </source>
</evidence>
<proteinExistence type="predicted"/>
<accession>A0A0E9VTE0</accession>
<organism evidence="1">
    <name type="scientific">Anguilla anguilla</name>
    <name type="common">European freshwater eel</name>
    <name type="synonym">Muraena anguilla</name>
    <dbReference type="NCBI Taxonomy" id="7936"/>
    <lineage>
        <taxon>Eukaryota</taxon>
        <taxon>Metazoa</taxon>
        <taxon>Chordata</taxon>
        <taxon>Craniata</taxon>
        <taxon>Vertebrata</taxon>
        <taxon>Euteleostomi</taxon>
        <taxon>Actinopterygii</taxon>
        <taxon>Neopterygii</taxon>
        <taxon>Teleostei</taxon>
        <taxon>Anguilliformes</taxon>
        <taxon>Anguillidae</taxon>
        <taxon>Anguilla</taxon>
    </lineage>
</organism>